<accession>A0AAV9TS25</accession>
<protein>
    <recommendedName>
        <fullName evidence="5">Transmembrane protein</fullName>
    </recommendedName>
</protein>
<dbReference type="AlphaFoldDB" id="A0AAV9TS25"/>
<feature type="transmembrane region" description="Helical" evidence="1">
    <location>
        <begin position="48"/>
        <end position="73"/>
    </location>
</feature>
<evidence type="ECO:0000313" key="3">
    <source>
        <dbReference type="EMBL" id="KAK6225397.1"/>
    </source>
</evidence>
<evidence type="ECO:0000256" key="2">
    <source>
        <dbReference type="SAM" id="SignalP"/>
    </source>
</evidence>
<keyword evidence="2" id="KW-0732">Signal</keyword>
<proteinExistence type="predicted"/>
<dbReference type="Proteomes" id="UP001327957">
    <property type="component" value="Unassembled WGS sequence"/>
</dbReference>
<evidence type="ECO:0008006" key="5">
    <source>
        <dbReference type="Google" id="ProtNLM"/>
    </source>
</evidence>
<dbReference type="EMBL" id="JASAOK010000002">
    <property type="protein sequence ID" value="KAK6225397.1"/>
    <property type="molecule type" value="Genomic_DNA"/>
</dbReference>
<organism evidence="3 4">
    <name type="scientific">Colletotrichum tabaci</name>
    <dbReference type="NCBI Taxonomy" id="1209068"/>
    <lineage>
        <taxon>Eukaryota</taxon>
        <taxon>Fungi</taxon>
        <taxon>Dikarya</taxon>
        <taxon>Ascomycota</taxon>
        <taxon>Pezizomycotina</taxon>
        <taxon>Sordariomycetes</taxon>
        <taxon>Hypocreomycetidae</taxon>
        <taxon>Glomerellales</taxon>
        <taxon>Glomerellaceae</taxon>
        <taxon>Colletotrichum</taxon>
        <taxon>Colletotrichum destructivum species complex</taxon>
    </lineage>
</organism>
<keyword evidence="4" id="KW-1185">Reference proteome</keyword>
<evidence type="ECO:0000313" key="4">
    <source>
        <dbReference type="Proteomes" id="UP001327957"/>
    </source>
</evidence>
<keyword evidence="1" id="KW-0472">Membrane</keyword>
<reference evidence="3 4" key="1">
    <citation type="submission" date="2023-04" db="EMBL/GenBank/DDBJ databases">
        <title>Colletotrichum tabacum stain YC1 causing leaf anthracnose on Nicotiana tabacum(L.) cv.</title>
        <authorList>
            <person name="Ji Z."/>
            <person name="Wang M."/>
            <person name="Zhang J."/>
            <person name="Wang N."/>
            <person name="Zhou Z."/>
        </authorList>
    </citation>
    <scope>NUCLEOTIDE SEQUENCE [LARGE SCALE GENOMIC DNA]</scope>
    <source>
        <strain evidence="3 4">YC1</strain>
    </source>
</reference>
<evidence type="ECO:0000256" key="1">
    <source>
        <dbReference type="SAM" id="Phobius"/>
    </source>
</evidence>
<keyword evidence="1" id="KW-1133">Transmembrane helix</keyword>
<gene>
    <name evidence="3" type="ORF">QIS74_01444</name>
</gene>
<feature type="signal peptide" evidence="2">
    <location>
        <begin position="1"/>
        <end position="16"/>
    </location>
</feature>
<comment type="caution">
    <text evidence="3">The sequence shown here is derived from an EMBL/GenBank/DDBJ whole genome shotgun (WGS) entry which is preliminary data.</text>
</comment>
<feature type="chain" id="PRO_5043328734" description="Transmembrane protein" evidence="2">
    <location>
        <begin position="17"/>
        <end position="140"/>
    </location>
</feature>
<name>A0AAV9TS25_9PEZI</name>
<keyword evidence="1" id="KW-0812">Transmembrane</keyword>
<sequence>MRFQAILSSLVAVVAAAAITPGLGYSYRDFEGAPVEKRKPEVAESLTMFDPIASIIVIGTLAMTSVYGSYVYWTTHGPTSDEWRERKLAADRQRLRQVVREENRAADAALIRQLVERAATLKTTPVAAKEAENESEKKYT</sequence>